<dbReference type="SUPFAM" id="SSF100950">
    <property type="entry name" value="NagB/RpiA/CoA transferase-like"/>
    <property type="match status" value="1"/>
</dbReference>
<proteinExistence type="predicted"/>
<evidence type="ECO:0000313" key="7">
    <source>
        <dbReference type="Proteomes" id="UP000028341"/>
    </source>
</evidence>
<evidence type="ECO:0000259" key="5">
    <source>
        <dbReference type="PROSITE" id="PS51000"/>
    </source>
</evidence>
<accession>A0A081Y008</accession>
<name>A0A081Y008_STRTO</name>
<comment type="caution">
    <text evidence="6">The sequence shown here is derived from an EMBL/GenBank/DDBJ whole genome shotgun (WGS) entry which is preliminary data.</text>
</comment>
<dbReference type="RefSeq" id="WP_051857860.1">
    <property type="nucleotide sequence ID" value="NZ_JBFADL010000047.1"/>
</dbReference>
<reference evidence="6 7" key="1">
    <citation type="submission" date="2014-02" db="EMBL/GenBank/DDBJ databases">
        <title>The genome announcement of Streptomyces toyocaensis NRRL15009.</title>
        <authorList>
            <person name="Hong H.-J."/>
            <person name="Kwun M.J."/>
        </authorList>
    </citation>
    <scope>NUCLEOTIDE SEQUENCE [LARGE SCALE GENOMIC DNA]</scope>
    <source>
        <strain evidence="6 7">NRRL 15009</strain>
    </source>
</reference>
<dbReference type="Proteomes" id="UP000028341">
    <property type="component" value="Unassembled WGS sequence"/>
</dbReference>
<dbReference type="GO" id="GO:0003700">
    <property type="term" value="F:DNA-binding transcription factor activity"/>
    <property type="evidence" value="ECO:0007669"/>
    <property type="project" value="InterPro"/>
</dbReference>
<evidence type="ECO:0000256" key="2">
    <source>
        <dbReference type="ARBA" id="ARBA00023125"/>
    </source>
</evidence>
<evidence type="ECO:0000256" key="1">
    <source>
        <dbReference type="ARBA" id="ARBA00023015"/>
    </source>
</evidence>
<dbReference type="InterPro" id="IPR001034">
    <property type="entry name" value="DeoR_HTH"/>
</dbReference>
<dbReference type="EMBL" id="JFCB01000001">
    <property type="protein sequence ID" value="KES09131.1"/>
    <property type="molecule type" value="Genomic_DNA"/>
</dbReference>
<keyword evidence="2" id="KW-0238">DNA-binding</keyword>
<dbReference type="STRING" id="55952.BU52_03515"/>
<dbReference type="OrthoDB" id="7688673at2"/>
<dbReference type="SUPFAM" id="SSF46785">
    <property type="entry name" value="Winged helix' DNA-binding domain"/>
    <property type="match status" value="1"/>
</dbReference>
<dbReference type="InterPro" id="IPR014036">
    <property type="entry name" value="DeoR-like_C"/>
</dbReference>
<dbReference type="PANTHER" id="PTHR30363">
    <property type="entry name" value="HTH-TYPE TRANSCRIPTIONAL REGULATOR SRLR-RELATED"/>
    <property type="match status" value="1"/>
</dbReference>
<keyword evidence="1" id="KW-0805">Transcription regulation</keyword>
<dbReference type="PRINTS" id="PR00037">
    <property type="entry name" value="HTHLACR"/>
</dbReference>
<dbReference type="InterPro" id="IPR036390">
    <property type="entry name" value="WH_DNA-bd_sf"/>
</dbReference>
<dbReference type="PANTHER" id="PTHR30363:SF44">
    <property type="entry name" value="AGA OPERON TRANSCRIPTIONAL REPRESSOR-RELATED"/>
    <property type="match status" value="1"/>
</dbReference>
<dbReference type="AlphaFoldDB" id="A0A081Y008"/>
<feature type="region of interest" description="Disordered" evidence="4">
    <location>
        <begin position="257"/>
        <end position="279"/>
    </location>
</feature>
<evidence type="ECO:0000313" key="6">
    <source>
        <dbReference type="EMBL" id="KES09131.1"/>
    </source>
</evidence>
<sequence>MLARQRQEAIAELVRQHGSIRVGALTERFGVSHMTIRRDLESLARRGHLDKVHGGAVTTEHGSTAEPAFREKRSREVAAKEAIAAEAARLVVPGCAVALTAGTTTWTLARYLLDVPDITVVTNSVRAAHTLHAHRRHRQTVVLTGGVRTPSDALVGPVTVAALASLHVDVLFMGVHGMDARKGFSTPNLEEAETNRAMCRSARRVVVLADHTKWDTTGLAAIVALEAADLLITDARIDRHGREVLERGVGALTVVEPARPPRPAAPLPLTDAPTGGVRT</sequence>
<dbReference type="PROSITE" id="PS00894">
    <property type="entry name" value="HTH_DEOR_1"/>
    <property type="match status" value="1"/>
</dbReference>
<dbReference type="SMART" id="SM00420">
    <property type="entry name" value="HTH_DEOR"/>
    <property type="match status" value="1"/>
</dbReference>
<dbReference type="eggNOG" id="COG1349">
    <property type="taxonomic scope" value="Bacteria"/>
</dbReference>
<evidence type="ECO:0000256" key="3">
    <source>
        <dbReference type="ARBA" id="ARBA00023163"/>
    </source>
</evidence>
<keyword evidence="7" id="KW-1185">Reference proteome</keyword>
<dbReference type="GO" id="GO:0003677">
    <property type="term" value="F:DNA binding"/>
    <property type="evidence" value="ECO:0007669"/>
    <property type="project" value="UniProtKB-KW"/>
</dbReference>
<evidence type="ECO:0000256" key="4">
    <source>
        <dbReference type="SAM" id="MobiDB-lite"/>
    </source>
</evidence>
<dbReference type="InterPro" id="IPR050313">
    <property type="entry name" value="Carb_Metab_HTH_regulators"/>
</dbReference>
<keyword evidence="3" id="KW-0804">Transcription</keyword>
<feature type="domain" description="HTH deoR-type" evidence="5">
    <location>
        <begin position="3"/>
        <end position="58"/>
    </location>
</feature>
<protein>
    <submittedName>
        <fullName evidence="6">Cytochrome C</fullName>
    </submittedName>
</protein>
<dbReference type="InterPro" id="IPR036388">
    <property type="entry name" value="WH-like_DNA-bd_sf"/>
</dbReference>
<dbReference type="Pfam" id="PF00455">
    <property type="entry name" value="DeoRC"/>
    <property type="match status" value="1"/>
</dbReference>
<dbReference type="Gene3D" id="1.10.10.10">
    <property type="entry name" value="Winged helix-like DNA-binding domain superfamily/Winged helix DNA-binding domain"/>
    <property type="match status" value="1"/>
</dbReference>
<gene>
    <name evidence="6" type="ORF">BU52_03515</name>
</gene>
<dbReference type="InterPro" id="IPR037171">
    <property type="entry name" value="NagB/RpiA_transferase-like"/>
</dbReference>
<dbReference type="Pfam" id="PF08220">
    <property type="entry name" value="HTH_DeoR"/>
    <property type="match status" value="1"/>
</dbReference>
<organism evidence="6 7">
    <name type="scientific">Streptomyces toyocaensis</name>
    <dbReference type="NCBI Taxonomy" id="55952"/>
    <lineage>
        <taxon>Bacteria</taxon>
        <taxon>Bacillati</taxon>
        <taxon>Actinomycetota</taxon>
        <taxon>Actinomycetes</taxon>
        <taxon>Kitasatosporales</taxon>
        <taxon>Streptomycetaceae</taxon>
        <taxon>Streptomyces</taxon>
    </lineage>
</organism>
<dbReference type="Gene3D" id="3.40.50.1360">
    <property type="match status" value="1"/>
</dbReference>
<dbReference type="PROSITE" id="PS51000">
    <property type="entry name" value="HTH_DEOR_2"/>
    <property type="match status" value="1"/>
</dbReference>
<dbReference type="SMART" id="SM01134">
    <property type="entry name" value="DeoRC"/>
    <property type="match status" value="1"/>
</dbReference>
<dbReference type="InterPro" id="IPR018356">
    <property type="entry name" value="Tscrpt_reg_HTH_DeoR_CS"/>
</dbReference>
<feature type="compositionally biased region" description="Low complexity" evidence="4">
    <location>
        <begin position="267"/>
        <end position="279"/>
    </location>
</feature>